<dbReference type="AlphaFoldDB" id="A0A9N9ETA6"/>
<dbReference type="EMBL" id="CAJVPP010007484">
    <property type="protein sequence ID" value="CAG8688866.1"/>
    <property type="molecule type" value="Genomic_DNA"/>
</dbReference>
<proteinExistence type="predicted"/>
<reference evidence="1" key="1">
    <citation type="submission" date="2021-06" db="EMBL/GenBank/DDBJ databases">
        <authorList>
            <person name="Kallberg Y."/>
            <person name="Tangrot J."/>
            <person name="Rosling A."/>
        </authorList>
    </citation>
    <scope>NUCLEOTIDE SEQUENCE</scope>
    <source>
        <strain evidence="1">87-6 pot B 2015</strain>
    </source>
</reference>
<organism evidence="1 2">
    <name type="scientific">Funneliformis mosseae</name>
    <name type="common">Endomycorrhizal fungus</name>
    <name type="synonym">Glomus mosseae</name>
    <dbReference type="NCBI Taxonomy" id="27381"/>
    <lineage>
        <taxon>Eukaryota</taxon>
        <taxon>Fungi</taxon>
        <taxon>Fungi incertae sedis</taxon>
        <taxon>Mucoromycota</taxon>
        <taxon>Glomeromycotina</taxon>
        <taxon>Glomeromycetes</taxon>
        <taxon>Glomerales</taxon>
        <taxon>Glomeraceae</taxon>
        <taxon>Funneliformis</taxon>
    </lineage>
</organism>
<protein>
    <submittedName>
        <fullName evidence="1">5882_t:CDS:1</fullName>
    </submittedName>
</protein>
<name>A0A9N9ETA6_FUNMO</name>
<accession>A0A9N9ETA6</accession>
<feature type="non-terminal residue" evidence="1">
    <location>
        <position position="1"/>
    </location>
</feature>
<sequence length="207" mass="23501">MRSSGGSSSSSRSRRVVSGIITPDHVPSVCFVNPTEHKGHEKFFLDIKAGEFLLLTGPRASGKATRACWFMQQLFDEKYLSFYKQQVHTLFKEFEEMENIQIDDEIVDDTYIKTSGTKRNPPKIWHVASFQSLKIGNVILDYQTFIRMKDALLKESARRAMKFFRTYFLANSDPIVVNNTDLAQFLTAEGALLTNKEAGSFKISSPL</sequence>
<evidence type="ECO:0000313" key="2">
    <source>
        <dbReference type="Proteomes" id="UP000789375"/>
    </source>
</evidence>
<keyword evidence="2" id="KW-1185">Reference proteome</keyword>
<gene>
    <name evidence="1" type="ORF">FMOSSE_LOCUS13241</name>
</gene>
<comment type="caution">
    <text evidence="1">The sequence shown here is derived from an EMBL/GenBank/DDBJ whole genome shotgun (WGS) entry which is preliminary data.</text>
</comment>
<dbReference type="Proteomes" id="UP000789375">
    <property type="component" value="Unassembled WGS sequence"/>
</dbReference>
<evidence type="ECO:0000313" key="1">
    <source>
        <dbReference type="EMBL" id="CAG8688866.1"/>
    </source>
</evidence>